<dbReference type="InterPro" id="IPR011008">
    <property type="entry name" value="Dimeric_a/b-barrel"/>
</dbReference>
<evidence type="ECO:0000313" key="10">
    <source>
        <dbReference type="EMBL" id="MBC2117686.1"/>
    </source>
</evidence>
<dbReference type="Gene3D" id="3.30.70.100">
    <property type="match status" value="1"/>
</dbReference>
<gene>
    <name evidence="2" type="ORF">EP57_00415</name>
    <name evidence="3" type="ORF">HB759_14260</name>
    <name evidence="4" type="ORF">HB902_03725</name>
    <name evidence="5" type="ORF">HB907_06020</name>
    <name evidence="15" type="ORF">HBP98_13815</name>
    <name evidence="6" type="ORF">HCA46_06365</name>
    <name evidence="7" type="ORF">HCA52_04830</name>
    <name evidence="8" type="ORF">HCA55_13815</name>
    <name evidence="9" type="ORF">HCA78_07165</name>
    <name evidence="10" type="ORF">HCB06_13725</name>
    <name evidence="13" type="ORF">HCB25_14100</name>
    <name evidence="11" type="ORF">HCB26_13780</name>
    <name evidence="12" type="ORF">HCB35_14600</name>
    <name evidence="14" type="ORF">HCJ81_11625</name>
</gene>
<evidence type="ECO:0000313" key="7">
    <source>
        <dbReference type="EMBL" id="MBC1792739.1"/>
    </source>
</evidence>
<evidence type="ECO:0000313" key="29">
    <source>
        <dbReference type="Proteomes" id="UP000586951"/>
    </source>
</evidence>
<dbReference type="Proteomes" id="UP000550367">
    <property type="component" value="Unassembled WGS sequence"/>
</dbReference>
<evidence type="ECO:0000313" key="26">
    <source>
        <dbReference type="Proteomes" id="UP000550367"/>
    </source>
</evidence>
<dbReference type="Proteomes" id="UP000029844">
    <property type="component" value="Unassembled WGS sequence"/>
</dbReference>
<comment type="caution">
    <text evidence="2">The sequence shown here is derived from an EMBL/GenBank/DDBJ whole genome shotgun (WGS) entry which is preliminary data.</text>
</comment>
<dbReference type="PANTHER" id="PTHR34474:SF2">
    <property type="entry name" value="SIGNAL TRANSDUCTION PROTEIN TRAP"/>
    <property type="match status" value="1"/>
</dbReference>
<evidence type="ECO:0000313" key="14">
    <source>
        <dbReference type="EMBL" id="MBC2311542.1"/>
    </source>
</evidence>
<dbReference type="EMBL" id="JAARVD010000007">
    <property type="protein sequence ID" value="MBC1797812.1"/>
    <property type="molecule type" value="Genomic_DNA"/>
</dbReference>
<dbReference type="EMBL" id="JAASWV010000016">
    <property type="protein sequence ID" value="MBC2311542.1"/>
    <property type="molecule type" value="Genomic_DNA"/>
</dbReference>
<dbReference type="SUPFAM" id="SSF54909">
    <property type="entry name" value="Dimeric alpha+beta barrel"/>
    <property type="match status" value="1"/>
</dbReference>
<dbReference type="EMBL" id="JAARWW010000003">
    <property type="protein sequence ID" value="MBC2003536.1"/>
    <property type="molecule type" value="Genomic_DNA"/>
</dbReference>
<evidence type="ECO:0000313" key="11">
    <source>
        <dbReference type="EMBL" id="MBC2167641.1"/>
    </source>
</evidence>
<dbReference type="GO" id="GO:0004497">
    <property type="term" value="F:monooxygenase activity"/>
    <property type="evidence" value="ECO:0007669"/>
    <property type="project" value="UniProtKB-KW"/>
</dbReference>
<dbReference type="EMBL" id="JNFA01000001">
    <property type="protein sequence ID" value="KGL45496.1"/>
    <property type="molecule type" value="Genomic_DNA"/>
</dbReference>
<dbReference type="EMBL" id="JAARXI010000007">
    <property type="protein sequence ID" value="MBC2117686.1"/>
    <property type="molecule type" value="Genomic_DNA"/>
</dbReference>
<dbReference type="Proteomes" id="UP000532866">
    <property type="component" value="Unassembled WGS sequence"/>
</dbReference>
<dbReference type="EMBL" id="JAARUV010000001">
    <property type="protein sequence ID" value="MBC1778462.1"/>
    <property type="molecule type" value="Genomic_DNA"/>
</dbReference>
<dbReference type="Proteomes" id="UP000548082">
    <property type="component" value="Unassembled WGS sequence"/>
</dbReference>
<evidence type="ECO:0000313" key="18">
    <source>
        <dbReference type="Proteomes" id="UP000529446"/>
    </source>
</evidence>
<dbReference type="PROSITE" id="PS51725">
    <property type="entry name" value="ABM"/>
    <property type="match status" value="1"/>
</dbReference>
<evidence type="ECO:0000313" key="23">
    <source>
        <dbReference type="Proteomes" id="UP000546806"/>
    </source>
</evidence>
<reference evidence="17 18" key="2">
    <citation type="submission" date="2020-03" db="EMBL/GenBank/DDBJ databases">
        <title>Soil Listeria distribution.</title>
        <authorList>
            <person name="Liao J."/>
            <person name="Wiedmann M."/>
        </authorList>
    </citation>
    <scope>NUCLEOTIDE SEQUENCE [LARGE SCALE GENOMIC DNA]</scope>
    <source>
        <strain evidence="14 28">FSL L7-0039</strain>
        <strain evidence="12 27">FSL L7-0149</strain>
        <strain evidence="13 26">FSL L7-0153</strain>
        <strain evidence="11 17">FSL L7-0245</strain>
        <strain evidence="10 18">FSL L7-0360</strain>
        <strain evidence="9 23">FSL L7-0435</strain>
        <strain evidence="7 20">FSL L7-0978</strain>
        <strain evidence="8 25">FSL L7-0990</strain>
        <strain evidence="6 24">FSL L7-1017</strain>
        <strain evidence="4 21">FSL L7-1387</strain>
        <strain evidence="5 29">FSL L7-1427</strain>
        <strain evidence="3 19">FSL L7-1833</strain>
        <strain evidence="15 22">FSL L7-1850</strain>
    </source>
</reference>
<evidence type="ECO:0000313" key="21">
    <source>
        <dbReference type="Proteomes" id="UP000541955"/>
    </source>
</evidence>
<evidence type="ECO:0000313" key="9">
    <source>
        <dbReference type="EMBL" id="MBC2003536.1"/>
    </source>
</evidence>
<dbReference type="Proteomes" id="UP000586951">
    <property type="component" value="Unassembled WGS sequence"/>
</dbReference>
<evidence type="ECO:0000313" key="8">
    <source>
        <dbReference type="EMBL" id="MBC1797812.1"/>
    </source>
</evidence>
<dbReference type="STRING" id="1552123.EP57_00415"/>
<evidence type="ECO:0000313" key="5">
    <source>
        <dbReference type="EMBL" id="MBC1564958.1"/>
    </source>
</evidence>
<dbReference type="Proteomes" id="UP000546806">
    <property type="component" value="Unassembled WGS sequence"/>
</dbReference>
<dbReference type="Proteomes" id="UP000541955">
    <property type="component" value="Unassembled WGS sequence"/>
</dbReference>
<dbReference type="Proteomes" id="UP000529446">
    <property type="component" value="Unassembled WGS sequence"/>
</dbReference>
<evidence type="ECO:0000259" key="1">
    <source>
        <dbReference type="PROSITE" id="PS51725"/>
    </source>
</evidence>
<dbReference type="InterPro" id="IPR007138">
    <property type="entry name" value="ABM_dom"/>
</dbReference>
<dbReference type="EMBL" id="JAARRW010000001">
    <property type="protein sequence ID" value="MBC1561171.1"/>
    <property type="molecule type" value="Genomic_DNA"/>
</dbReference>
<dbReference type="EMBL" id="JAARYH010000006">
    <property type="protein sequence ID" value="MBC2167641.1"/>
    <property type="molecule type" value="Genomic_DNA"/>
</dbReference>
<dbReference type="eggNOG" id="COG2329">
    <property type="taxonomic scope" value="Bacteria"/>
</dbReference>
<dbReference type="PANTHER" id="PTHR34474">
    <property type="entry name" value="SIGNAL TRANSDUCTION PROTEIN TRAP"/>
    <property type="match status" value="1"/>
</dbReference>
<dbReference type="Proteomes" id="UP000547643">
    <property type="component" value="Unassembled WGS sequence"/>
</dbReference>
<dbReference type="OrthoDB" id="2352283at2"/>
<name>A0A099WLK1_9LIST</name>
<dbReference type="EMBL" id="JAAROL010000006">
    <property type="protein sequence ID" value="MBC1333106.1"/>
    <property type="molecule type" value="Genomic_DNA"/>
</dbReference>
<evidence type="ECO:0000313" key="15">
    <source>
        <dbReference type="EMBL" id="MBC2373086.1"/>
    </source>
</evidence>
<evidence type="ECO:0000313" key="6">
    <source>
        <dbReference type="EMBL" id="MBC1778462.1"/>
    </source>
</evidence>
<dbReference type="Proteomes" id="UP000553016">
    <property type="component" value="Unassembled WGS sequence"/>
</dbReference>
<dbReference type="EMBL" id="JAARZA010000007">
    <property type="protein sequence ID" value="MBC2241708.1"/>
    <property type="molecule type" value="Genomic_DNA"/>
</dbReference>
<dbReference type="Proteomes" id="UP000565628">
    <property type="component" value="Unassembled WGS sequence"/>
</dbReference>
<evidence type="ECO:0000313" key="13">
    <source>
        <dbReference type="EMBL" id="MBC2245212.1"/>
    </source>
</evidence>
<evidence type="ECO:0000313" key="22">
    <source>
        <dbReference type="Proteomes" id="UP000546244"/>
    </source>
</evidence>
<keyword evidence="2" id="KW-0560">Oxidoreductase</keyword>
<evidence type="ECO:0000313" key="2">
    <source>
        <dbReference type="EMBL" id="KGL45496.1"/>
    </source>
</evidence>
<dbReference type="EMBL" id="JAARVG010000003">
    <property type="protein sequence ID" value="MBC1792739.1"/>
    <property type="molecule type" value="Genomic_DNA"/>
</dbReference>
<feature type="domain" description="ABM" evidence="1">
    <location>
        <begin position="67"/>
        <end position="154"/>
    </location>
</feature>
<protein>
    <submittedName>
        <fullName evidence="2">Antibiotic biosynthesis monooxygenase</fullName>
    </submittedName>
</protein>
<evidence type="ECO:0000313" key="4">
    <source>
        <dbReference type="EMBL" id="MBC1561171.1"/>
    </source>
</evidence>
<evidence type="ECO:0000313" key="25">
    <source>
        <dbReference type="Proteomes" id="UP000548082"/>
    </source>
</evidence>
<sequence>MKYAYITSGTEHFLRQILAEHPTRNITLLQNFGDSILLEETEESTVFKEGSAYRINHSYGEMKGHGTVTFEYLHLRSEEAPIFQKLYQSISLKLHEAPGLQCTQLLQSRTESKYLILTFWDSGDAYQHWKNGTEHNKIMDLIRHNSSQSGFSHVDVYHFPEYFHDEK</sequence>
<dbReference type="InterPro" id="IPR050404">
    <property type="entry name" value="Heme-degrading_MO"/>
</dbReference>
<evidence type="ECO:0000313" key="28">
    <source>
        <dbReference type="Proteomes" id="UP000565628"/>
    </source>
</evidence>
<evidence type="ECO:0000313" key="20">
    <source>
        <dbReference type="Proteomes" id="UP000539064"/>
    </source>
</evidence>
<dbReference type="EMBL" id="JAARMV010000003">
    <property type="protein sequence ID" value="MBC2373086.1"/>
    <property type="molecule type" value="Genomic_DNA"/>
</dbReference>
<keyword evidence="2" id="KW-0503">Monooxygenase</keyword>
<reference evidence="2 16" key="1">
    <citation type="submission" date="2014-05" db="EMBL/GenBank/DDBJ databases">
        <title>Novel Listeriaceae from food processing environments.</title>
        <authorList>
            <person name="den Bakker H.C."/>
        </authorList>
    </citation>
    <scope>NUCLEOTIDE SEQUENCE [LARGE SCALE GENOMIC DNA]</scope>
    <source>
        <strain evidence="2 16">FSL A5-0281</strain>
    </source>
</reference>
<dbReference type="Proteomes" id="UP000539064">
    <property type="component" value="Unassembled WGS sequence"/>
</dbReference>
<evidence type="ECO:0000313" key="16">
    <source>
        <dbReference type="Proteomes" id="UP000029844"/>
    </source>
</evidence>
<keyword evidence="16" id="KW-1185">Reference proteome</keyword>
<dbReference type="GeneID" id="58715912"/>
<dbReference type="Pfam" id="PF03992">
    <property type="entry name" value="ABM"/>
    <property type="match status" value="1"/>
</dbReference>
<evidence type="ECO:0000313" key="17">
    <source>
        <dbReference type="Proteomes" id="UP000519573"/>
    </source>
</evidence>
<dbReference type="EMBL" id="JAARRU010000001">
    <property type="protein sequence ID" value="MBC1564958.1"/>
    <property type="molecule type" value="Genomic_DNA"/>
</dbReference>
<evidence type="ECO:0000313" key="19">
    <source>
        <dbReference type="Proteomes" id="UP000532866"/>
    </source>
</evidence>
<dbReference type="Proteomes" id="UP000546244">
    <property type="component" value="Unassembled WGS sequence"/>
</dbReference>
<evidence type="ECO:0000313" key="27">
    <source>
        <dbReference type="Proteomes" id="UP000553016"/>
    </source>
</evidence>
<dbReference type="RefSeq" id="WP_036083089.1">
    <property type="nucleotide sequence ID" value="NZ_CBCSHQ010000002.1"/>
</dbReference>
<evidence type="ECO:0000313" key="24">
    <source>
        <dbReference type="Proteomes" id="UP000547643"/>
    </source>
</evidence>
<dbReference type="Proteomes" id="UP000519573">
    <property type="component" value="Unassembled WGS sequence"/>
</dbReference>
<organism evidence="2 16">
    <name type="scientific">Listeria booriae</name>
    <dbReference type="NCBI Taxonomy" id="1552123"/>
    <lineage>
        <taxon>Bacteria</taxon>
        <taxon>Bacillati</taxon>
        <taxon>Bacillota</taxon>
        <taxon>Bacilli</taxon>
        <taxon>Bacillales</taxon>
        <taxon>Listeriaceae</taxon>
        <taxon>Listeria</taxon>
    </lineage>
</organism>
<dbReference type="EMBL" id="JAARYY010000009">
    <property type="protein sequence ID" value="MBC2245212.1"/>
    <property type="molecule type" value="Genomic_DNA"/>
</dbReference>
<proteinExistence type="predicted"/>
<evidence type="ECO:0000313" key="3">
    <source>
        <dbReference type="EMBL" id="MBC1333106.1"/>
    </source>
</evidence>
<evidence type="ECO:0000313" key="12">
    <source>
        <dbReference type="EMBL" id="MBC2241708.1"/>
    </source>
</evidence>
<accession>A0A099WLK1</accession>
<dbReference type="AlphaFoldDB" id="A0A099WLK1"/>